<evidence type="ECO:0000313" key="2">
    <source>
        <dbReference type="Proteomes" id="UP000013548"/>
    </source>
</evidence>
<dbReference type="KEGG" id="mtuc:J113_07830"/>
<accession>R4M4M6</accession>
<sequence length="75" mass="8133">MGHHRKLVEVGQQIENNVSLLDRAKRQLLDDERMATGLVIAQQLDESRVGGAQVSIHTEVSTRITGATSGVSAPR</sequence>
<dbReference type="AlphaFoldDB" id="R4M4M6"/>
<reference evidence="1 2" key="1">
    <citation type="journal article" date="2013" name="Genome Announc.">
        <title>Whole-Genome Sequences of Four Clinical Isolates of Mycobacterium tuberculosis from Tamil Nadu, South India.</title>
        <authorList>
            <person name="Narayanan S."/>
            <person name="Deshpande U."/>
        </authorList>
    </citation>
    <scope>NUCLEOTIDE SEQUENCE [LARGE SCALE GENOMIC DNA]</scope>
    <source>
        <strain evidence="1 2">CAS/NITR204</strain>
    </source>
</reference>
<dbReference type="Proteomes" id="UP000013548">
    <property type="component" value="Chromosome"/>
</dbReference>
<proteinExistence type="predicted"/>
<evidence type="ECO:0000313" key="1">
    <source>
        <dbReference type="EMBL" id="AGL26599.1"/>
    </source>
</evidence>
<dbReference type="EMBL" id="CP005386">
    <property type="protein sequence ID" value="AGL26599.1"/>
    <property type="molecule type" value="Genomic_DNA"/>
</dbReference>
<dbReference type="BioCyc" id="MTUB1310114:G13A2-1158-MONOMER"/>
<name>R4M4M6_MYCTX</name>
<organism evidence="1 2">
    <name type="scientific">Mycobacterium tuberculosis CAS/NITR204</name>
    <dbReference type="NCBI Taxonomy" id="1310114"/>
    <lineage>
        <taxon>Bacteria</taxon>
        <taxon>Bacillati</taxon>
        <taxon>Actinomycetota</taxon>
        <taxon>Actinomycetes</taxon>
        <taxon>Mycobacteriales</taxon>
        <taxon>Mycobacteriaceae</taxon>
        <taxon>Mycobacterium</taxon>
        <taxon>Mycobacterium tuberculosis complex</taxon>
    </lineage>
</organism>
<gene>
    <name evidence="1" type="ORF">J113_07830</name>
</gene>
<protein>
    <submittedName>
        <fullName evidence="1">Uncharacterized protein</fullName>
    </submittedName>
</protein>
<dbReference type="HOGENOM" id="CLU_2667240_0_0_11"/>
<dbReference type="PATRIC" id="fig|1310114.3.peg.1635"/>